<keyword evidence="2" id="KW-0472">Membrane</keyword>
<accession>A0ABP6GB59</accession>
<organism evidence="3 4">
    <name type="scientific">Actinocorallia aurantiaca</name>
    <dbReference type="NCBI Taxonomy" id="46204"/>
    <lineage>
        <taxon>Bacteria</taxon>
        <taxon>Bacillati</taxon>
        <taxon>Actinomycetota</taxon>
        <taxon>Actinomycetes</taxon>
        <taxon>Streptosporangiales</taxon>
        <taxon>Thermomonosporaceae</taxon>
        <taxon>Actinocorallia</taxon>
    </lineage>
</organism>
<feature type="region of interest" description="Disordered" evidence="1">
    <location>
        <begin position="246"/>
        <end position="270"/>
    </location>
</feature>
<reference evidence="4" key="1">
    <citation type="journal article" date="2019" name="Int. J. Syst. Evol. Microbiol.">
        <title>The Global Catalogue of Microorganisms (GCM) 10K type strain sequencing project: providing services to taxonomists for standard genome sequencing and annotation.</title>
        <authorList>
            <consortium name="The Broad Institute Genomics Platform"/>
            <consortium name="The Broad Institute Genome Sequencing Center for Infectious Disease"/>
            <person name="Wu L."/>
            <person name="Ma J."/>
        </authorList>
    </citation>
    <scope>NUCLEOTIDE SEQUENCE [LARGE SCALE GENOMIC DNA]</scope>
    <source>
        <strain evidence="4">JCM 8201</strain>
    </source>
</reference>
<dbReference type="RefSeq" id="WP_344447962.1">
    <property type="nucleotide sequence ID" value="NZ_BAAATZ010000001.1"/>
</dbReference>
<dbReference type="EMBL" id="BAAATZ010000001">
    <property type="protein sequence ID" value="GAA2718094.1"/>
    <property type="molecule type" value="Genomic_DNA"/>
</dbReference>
<evidence type="ECO:0000256" key="2">
    <source>
        <dbReference type="SAM" id="Phobius"/>
    </source>
</evidence>
<keyword evidence="2" id="KW-1133">Transmembrane helix</keyword>
<feature type="compositionally biased region" description="Low complexity" evidence="1">
    <location>
        <begin position="9"/>
        <end position="18"/>
    </location>
</feature>
<evidence type="ECO:0000313" key="3">
    <source>
        <dbReference type="EMBL" id="GAA2718094.1"/>
    </source>
</evidence>
<keyword evidence="4" id="KW-1185">Reference proteome</keyword>
<keyword evidence="2" id="KW-0812">Transmembrane</keyword>
<evidence type="ECO:0008006" key="5">
    <source>
        <dbReference type="Google" id="ProtNLM"/>
    </source>
</evidence>
<feature type="transmembrane region" description="Helical" evidence="2">
    <location>
        <begin position="43"/>
        <end position="64"/>
    </location>
</feature>
<name>A0ABP6GB59_9ACTN</name>
<gene>
    <name evidence="3" type="ORF">GCM10010439_00380</name>
</gene>
<protein>
    <recommendedName>
        <fullName evidence="5">SAF domain-containing protein</fullName>
    </recommendedName>
</protein>
<evidence type="ECO:0000313" key="4">
    <source>
        <dbReference type="Proteomes" id="UP001501842"/>
    </source>
</evidence>
<dbReference type="Proteomes" id="UP001501842">
    <property type="component" value="Unassembled WGS sequence"/>
</dbReference>
<feature type="region of interest" description="Disordered" evidence="1">
    <location>
        <begin position="1"/>
        <end position="35"/>
    </location>
</feature>
<proteinExistence type="predicted"/>
<evidence type="ECO:0000256" key="1">
    <source>
        <dbReference type="SAM" id="MobiDB-lite"/>
    </source>
</evidence>
<comment type="caution">
    <text evidence="3">The sequence shown here is derived from an EMBL/GenBank/DDBJ whole genome shotgun (WGS) entry which is preliminary data.</text>
</comment>
<sequence length="270" mass="27459">MRTSQPSQPTTGTNNTGPRGLGTGLAASAGQRLPVPPRERKPALAALAVLLILGGALVSAYLVIQSGQRVSAIAIDKAVAAGEQIPVTALKQVSIGDTGIPYVSWSELDEVTKSYALVPLTPGALLVSGMTTQTQETAKGRVLVGLSLKAGQLPSEGLKPGQRLALYAVGGRSESGIKPGTMLSADALVYKTPATSDDGSLASKTKTRTSTEVRVSVEVLPEQAPAITLAASAGDIAVVVVPPGTTVTMPQAPQSKPQSKPQQPTTKPGG</sequence>